<dbReference type="Gene3D" id="3.30.2130.30">
    <property type="match status" value="1"/>
</dbReference>
<dbReference type="PROSITE" id="PS51165">
    <property type="entry name" value="THUMP"/>
    <property type="match status" value="1"/>
</dbReference>
<evidence type="ECO:0000256" key="7">
    <source>
        <dbReference type="ARBA" id="ARBA00022884"/>
    </source>
</evidence>
<dbReference type="Pfam" id="PF02568">
    <property type="entry name" value="ThiI"/>
    <property type="match status" value="1"/>
</dbReference>
<dbReference type="InterPro" id="IPR049961">
    <property type="entry name" value="ThiI_N"/>
</dbReference>
<keyword evidence="2 9" id="KW-0963">Cytoplasm</keyword>
<feature type="binding site" evidence="9">
    <location>
        <begin position="209"/>
        <end position="210"/>
    </location>
    <ligand>
        <name>ATP</name>
        <dbReference type="ChEBI" id="CHEBI:30616"/>
    </ligand>
</feature>
<comment type="caution">
    <text evidence="12">The sequence shown here is derived from an EMBL/GenBank/DDBJ whole genome shotgun (WGS) entry which is preliminary data.</text>
</comment>
<keyword evidence="4 9" id="KW-0808">Transferase</keyword>
<evidence type="ECO:0000256" key="3">
    <source>
        <dbReference type="ARBA" id="ARBA00022555"/>
    </source>
</evidence>
<dbReference type="InterPro" id="IPR014729">
    <property type="entry name" value="Rossmann-like_a/b/a_fold"/>
</dbReference>
<protein>
    <recommendedName>
        <fullName evidence="9">Probable tRNA sulfurtransferase</fullName>
        <ecNumber evidence="9">2.8.1.4</ecNumber>
    </recommendedName>
    <alternativeName>
        <fullName evidence="9">Sulfur carrier protein ThiS sulfurtransferase</fullName>
    </alternativeName>
    <alternativeName>
        <fullName evidence="9">Thiamine biosynthesis protein ThiI</fullName>
    </alternativeName>
    <alternativeName>
        <fullName evidence="9">tRNA 4-thiouridine synthase</fullName>
    </alternativeName>
</protein>
<feature type="domain" description="THUMP" evidence="11">
    <location>
        <begin position="85"/>
        <end position="191"/>
    </location>
</feature>
<accession>A0A7I9Y3G2</accession>
<dbReference type="Pfam" id="PF22025">
    <property type="entry name" value="ThiI_fer"/>
    <property type="match status" value="1"/>
</dbReference>
<dbReference type="Pfam" id="PF02926">
    <property type="entry name" value="THUMP"/>
    <property type="match status" value="1"/>
</dbReference>
<dbReference type="SMART" id="SM00981">
    <property type="entry name" value="THUMP"/>
    <property type="match status" value="1"/>
</dbReference>
<organism evidence="12 13">
    <name type="scientific">Mycobacterium botniense</name>
    <dbReference type="NCBI Taxonomy" id="84962"/>
    <lineage>
        <taxon>Bacteria</taxon>
        <taxon>Bacillati</taxon>
        <taxon>Actinomycetota</taxon>
        <taxon>Actinomycetes</taxon>
        <taxon>Mycobacteriales</taxon>
        <taxon>Mycobacteriaceae</taxon>
        <taxon>Mycobacterium</taxon>
    </lineage>
</organism>
<keyword evidence="6 9" id="KW-0067">ATP-binding</keyword>
<dbReference type="GO" id="GO:0005524">
    <property type="term" value="F:ATP binding"/>
    <property type="evidence" value="ECO:0007669"/>
    <property type="project" value="UniProtKB-UniRule"/>
</dbReference>
<dbReference type="GO" id="GO:0002937">
    <property type="term" value="P:tRNA 4-thiouridine biosynthesis"/>
    <property type="evidence" value="ECO:0007669"/>
    <property type="project" value="TreeGrafter"/>
</dbReference>
<evidence type="ECO:0000256" key="4">
    <source>
        <dbReference type="ARBA" id="ARBA00022679"/>
    </source>
</evidence>
<keyword evidence="8 9" id="KW-0784">Thiamine biosynthesis</keyword>
<dbReference type="PANTHER" id="PTHR43209">
    <property type="entry name" value="TRNA SULFURTRANSFERASE"/>
    <property type="match status" value="1"/>
</dbReference>
<evidence type="ECO:0000256" key="2">
    <source>
        <dbReference type="ARBA" id="ARBA00022490"/>
    </source>
</evidence>
<evidence type="ECO:0000313" key="12">
    <source>
        <dbReference type="EMBL" id="GFG76609.1"/>
    </source>
</evidence>
<dbReference type="CDD" id="cd11716">
    <property type="entry name" value="THUMP_ThiI"/>
    <property type="match status" value="1"/>
</dbReference>
<dbReference type="EC" id="2.8.1.4" evidence="9"/>
<dbReference type="InterPro" id="IPR020536">
    <property type="entry name" value="ThiI_AANH"/>
</dbReference>
<dbReference type="UniPathway" id="UPA00060"/>
<dbReference type="EMBL" id="BLKW01000004">
    <property type="protein sequence ID" value="GFG76609.1"/>
    <property type="molecule type" value="Genomic_DNA"/>
</dbReference>
<dbReference type="InterPro" id="IPR054173">
    <property type="entry name" value="ThiI_fer"/>
</dbReference>
<dbReference type="InterPro" id="IPR003720">
    <property type="entry name" value="tRNA_STrfase"/>
</dbReference>
<feature type="region of interest" description="Disordered" evidence="10">
    <location>
        <begin position="412"/>
        <end position="443"/>
    </location>
</feature>
<comment type="function">
    <text evidence="9">Catalyzes the ATP-dependent transfer of a sulfur to tRNA to produce 4-thiouridine in position 8 of tRNAs, which functions as a near-UV photosensor. Also catalyzes the transfer of sulfur to the sulfur carrier protein ThiS, forming ThiS-thiocarboxylate. This is a step in the synthesis of thiazole, in the thiamine biosynthesis pathway. The sulfur is donated as persulfide by IscS.</text>
</comment>
<evidence type="ECO:0000256" key="8">
    <source>
        <dbReference type="ARBA" id="ARBA00022977"/>
    </source>
</evidence>
<comment type="pathway">
    <text evidence="9">Cofactor biosynthesis; thiamine diphosphate biosynthesis.</text>
</comment>
<dbReference type="GO" id="GO:0004810">
    <property type="term" value="F:CCA tRNA nucleotidyltransferase activity"/>
    <property type="evidence" value="ECO:0007669"/>
    <property type="project" value="InterPro"/>
</dbReference>
<dbReference type="GO" id="GO:0140741">
    <property type="term" value="F:tRNA-uracil-4 sulfurtransferase activity"/>
    <property type="evidence" value="ECO:0007669"/>
    <property type="project" value="UniProtKB-EC"/>
</dbReference>
<dbReference type="InterPro" id="IPR050102">
    <property type="entry name" value="tRNA_sulfurtransferase_ThiI"/>
</dbReference>
<name>A0A7I9Y3G2_9MYCO</name>
<evidence type="ECO:0000259" key="11">
    <source>
        <dbReference type="PROSITE" id="PS51165"/>
    </source>
</evidence>
<dbReference type="NCBIfam" id="TIGR00342">
    <property type="entry name" value="tRNA uracil 4-sulfurtransferase ThiI"/>
    <property type="match status" value="1"/>
</dbReference>
<dbReference type="Gene3D" id="3.40.50.620">
    <property type="entry name" value="HUPs"/>
    <property type="match status" value="1"/>
</dbReference>
<dbReference type="PANTHER" id="PTHR43209:SF1">
    <property type="entry name" value="TRNA SULFURTRANSFERASE"/>
    <property type="match status" value="1"/>
</dbReference>
<gene>
    <name evidence="9 12" type="primary">thiI</name>
    <name evidence="12" type="ORF">MBOT_39740</name>
</gene>
<keyword evidence="7 9" id="KW-0694">RNA-binding</keyword>
<comment type="similarity">
    <text evidence="9">Belongs to the ThiI family.</text>
</comment>
<feature type="binding site" evidence="9">
    <location>
        <position position="322"/>
    </location>
    <ligand>
        <name>ATP</name>
        <dbReference type="ChEBI" id="CHEBI:30616"/>
    </ligand>
</feature>
<sequence>MVNPVPSAAVAGISDAQPVGVRTEPCVLLKYGELVLKHRNRERFERCLLRNLERALTRGQTPPPRIRLRRRSGVLAVSAPQLSQAELVARAGDVIGLSVVQPAWRVAKSAAAAEAAGVQLLRERGPHTPRPTFAVRCVRRDKRFELTSEQLAARVGARVCAELGWRVNLDRPDVELLVEVDRCEIFVGLERHHGRGGLPVGSSGRALVLLSGGFDSPVAAYRAMRRGLHCDFLHCTGAPFTNPSSIYKAYAVGRSLARFQSDSHLYVVAVGRAQRILAASGAGEAQIVAQRRLYLRLADTLARRIGAQALVTGDSLGQVASQTLPNLAVADQAVSVPVLRPLLAFDKQEIMAEARRLGTAEIAALPDEDCCQLFLPRRVATRTTADQLARIEARAGLDDMIDEVLNHVQRFDLDPCPSPGRRDSVAGPTLQEAGMPRGDCRAR</sequence>
<keyword evidence="3 9" id="KW-0820">tRNA-binding</keyword>
<evidence type="ECO:0000256" key="9">
    <source>
        <dbReference type="HAMAP-Rule" id="MF_00021"/>
    </source>
</evidence>
<dbReference type="CDD" id="cd01712">
    <property type="entry name" value="PPase_ThiI"/>
    <property type="match status" value="1"/>
</dbReference>
<dbReference type="GO" id="GO:0052837">
    <property type="term" value="P:thiazole biosynthetic process"/>
    <property type="evidence" value="ECO:0007669"/>
    <property type="project" value="TreeGrafter"/>
</dbReference>
<dbReference type="HAMAP" id="MF_00021">
    <property type="entry name" value="ThiI"/>
    <property type="match status" value="1"/>
</dbReference>
<feature type="binding site" evidence="9">
    <location>
        <position position="291"/>
    </location>
    <ligand>
        <name>ATP</name>
        <dbReference type="ChEBI" id="CHEBI:30616"/>
    </ligand>
</feature>
<keyword evidence="13" id="KW-1185">Reference proteome</keyword>
<evidence type="ECO:0000256" key="1">
    <source>
        <dbReference type="ARBA" id="ARBA00004496"/>
    </source>
</evidence>
<proteinExistence type="inferred from homology"/>
<dbReference type="AlphaFoldDB" id="A0A7I9Y3G2"/>
<dbReference type="GO" id="GO:0005829">
    <property type="term" value="C:cytosol"/>
    <property type="evidence" value="ECO:0007669"/>
    <property type="project" value="TreeGrafter"/>
</dbReference>
<comment type="catalytic activity">
    <reaction evidence="9">
        <text>[ThiI sulfur-carrier protein]-S-sulfanyl-L-cysteine + a uridine in tRNA + 2 reduced [2Fe-2S]-[ferredoxin] + ATP + H(+) = [ThiI sulfur-carrier protein]-L-cysteine + a 4-thiouridine in tRNA + 2 oxidized [2Fe-2S]-[ferredoxin] + AMP + diphosphate</text>
        <dbReference type="Rhea" id="RHEA:24176"/>
        <dbReference type="Rhea" id="RHEA-COMP:10000"/>
        <dbReference type="Rhea" id="RHEA-COMP:10001"/>
        <dbReference type="Rhea" id="RHEA-COMP:13337"/>
        <dbReference type="Rhea" id="RHEA-COMP:13338"/>
        <dbReference type="Rhea" id="RHEA-COMP:13339"/>
        <dbReference type="Rhea" id="RHEA-COMP:13340"/>
        <dbReference type="ChEBI" id="CHEBI:15378"/>
        <dbReference type="ChEBI" id="CHEBI:29950"/>
        <dbReference type="ChEBI" id="CHEBI:30616"/>
        <dbReference type="ChEBI" id="CHEBI:33019"/>
        <dbReference type="ChEBI" id="CHEBI:33737"/>
        <dbReference type="ChEBI" id="CHEBI:33738"/>
        <dbReference type="ChEBI" id="CHEBI:61963"/>
        <dbReference type="ChEBI" id="CHEBI:65315"/>
        <dbReference type="ChEBI" id="CHEBI:136798"/>
        <dbReference type="ChEBI" id="CHEBI:456215"/>
        <dbReference type="EC" id="2.8.1.4"/>
    </reaction>
</comment>
<evidence type="ECO:0000256" key="5">
    <source>
        <dbReference type="ARBA" id="ARBA00022741"/>
    </source>
</evidence>
<evidence type="ECO:0000256" key="10">
    <source>
        <dbReference type="SAM" id="MobiDB-lite"/>
    </source>
</evidence>
<dbReference type="SUPFAM" id="SSF143437">
    <property type="entry name" value="THUMP domain-like"/>
    <property type="match status" value="1"/>
</dbReference>
<evidence type="ECO:0000256" key="6">
    <source>
        <dbReference type="ARBA" id="ARBA00022840"/>
    </source>
</evidence>
<dbReference type="InterPro" id="IPR049962">
    <property type="entry name" value="THUMP_ThiI"/>
</dbReference>
<reference evidence="12 13" key="1">
    <citation type="journal article" date="2019" name="Emerg. Microbes Infect.">
        <title>Comprehensive subspecies identification of 175 nontuberculous mycobacteria species based on 7547 genomic profiles.</title>
        <authorList>
            <person name="Matsumoto Y."/>
            <person name="Kinjo T."/>
            <person name="Motooka D."/>
            <person name="Nabeya D."/>
            <person name="Jung N."/>
            <person name="Uechi K."/>
            <person name="Horii T."/>
            <person name="Iida T."/>
            <person name="Fujita J."/>
            <person name="Nakamura S."/>
        </authorList>
    </citation>
    <scope>NUCLEOTIDE SEQUENCE [LARGE SCALE GENOMIC DNA]</scope>
    <source>
        <strain evidence="12 13">JCM 17322</strain>
    </source>
</reference>
<dbReference type="GO" id="GO:0000049">
    <property type="term" value="F:tRNA binding"/>
    <property type="evidence" value="ECO:0007669"/>
    <property type="project" value="UniProtKB-UniRule"/>
</dbReference>
<evidence type="ECO:0000313" key="13">
    <source>
        <dbReference type="Proteomes" id="UP000465361"/>
    </source>
</evidence>
<dbReference type="SUPFAM" id="SSF52402">
    <property type="entry name" value="Adenine nucleotide alpha hydrolases-like"/>
    <property type="match status" value="1"/>
</dbReference>
<dbReference type="InterPro" id="IPR004114">
    <property type="entry name" value="THUMP_dom"/>
</dbReference>
<dbReference type="GO" id="GO:0009228">
    <property type="term" value="P:thiamine biosynthetic process"/>
    <property type="evidence" value="ECO:0007669"/>
    <property type="project" value="UniProtKB-KW"/>
</dbReference>
<dbReference type="RefSeq" id="WP_163760246.1">
    <property type="nucleotide sequence ID" value="NZ_BLKW01000004.1"/>
</dbReference>
<feature type="binding site" evidence="9">
    <location>
        <position position="313"/>
    </location>
    <ligand>
        <name>ATP</name>
        <dbReference type="ChEBI" id="CHEBI:30616"/>
    </ligand>
</feature>
<comment type="subcellular location">
    <subcellularLocation>
        <location evidence="1 9">Cytoplasm</location>
    </subcellularLocation>
</comment>
<comment type="caution">
    <text evidence="9">Lacks conserved residue(s) required for the propagation of feature annotation.</text>
</comment>
<dbReference type="Proteomes" id="UP000465361">
    <property type="component" value="Unassembled WGS sequence"/>
</dbReference>
<dbReference type="GO" id="GO:0009229">
    <property type="term" value="P:thiamine diphosphate biosynthetic process"/>
    <property type="evidence" value="ECO:0007669"/>
    <property type="project" value="UniProtKB-UniRule"/>
</dbReference>
<keyword evidence="5 9" id="KW-0547">Nucleotide-binding</keyword>
<comment type="catalytic activity">
    <reaction evidence="9">
        <text>[ThiS sulfur-carrier protein]-C-terminal Gly-Gly-AMP + S-sulfanyl-L-cysteinyl-[cysteine desulfurase] + AH2 = [ThiS sulfur-carrier protein]-C-terminal-Gly-aminoethanethioate + L-cysteinyl-[cysteine desulfurase] + A + AMP + 2 H(+)</text>
        <dbReference type="Rhea" id="RHEA:43340"/>
        <dbReference type="Rhea" id="RHEA-COMP:12157"/>
        <dbReference type="Rhea" id="RHEA-COMP:12158"/>
        <dbReference type="Rhea" id="RHEA-COMP:12910"/>
        <dbReference type="Rhea" id="RHEA-COMP:19908"/>
        <dbReference type="ChEBI" id="CHEBI:13193"/>
        <dbReference type="ChEBI" id="CHEBI:15378"/>
        <dbReference type="ChEBI" id="CHEBI:17499"/>
        <dbReference type="ChEBI" id="CHEBI:29950"/>
        <dbReference type="ChEBI" id="CHEBI:61963"/>
        <dbReference type="ChEBI" id="CHEBI:90618"/>
        <dbReference type="ChEBI" id="CHEBI:232372"/>
        <dbReference type="ChEBI" id="CHEBI:456215"/>
    </reaction>
</comment>